<gene>
    <name evidence="2" type="ORF">FXB40_15910</name>
</gene>
<evidence type="ECO:0000259" key="1">
    <source>
        <dbReference type="Pfam" id="PF01755"/>
    </source>
</evidence>
<comment type="caution">
    <text evidence="2">The sequence shown here is derived from an EMBL/GenBank/DDBJ whole genome shotgun (WGS) entry which is preliminary data.</text>
</comment>
<dbReference type="Proteomes" id="UP000324758">
    <property type="component" value="Unassembled WGS sequence"/>
</dbReference>
<sequence>MPCRGECPQIRTFRIGGIWRIRIDCWLMDRIGIRPNATVGKMKNFVVNLDRQPEKYERFLKRNEGCGIAFERFAAVDGLKLTNEEVMAMGIVAPGSRFAPGAVGGTASMSLIWKLVAEQDEPALVFEDDCTIRHDINAHLARLLPSLGDWDMLVLGCNTDSVLDLELAPGMKSIMVFRPPRPDDVSDAAFQRSTSQVAAFRLNCCFGPGGYVLSPAGARRMYPYWLPMDNRLVTIEALGNRALPTMGADMMANSIYPFVKAYACFAPLVVPRNDSATSTTQSHIASAARTWG</sequence>
<organism evidence="2 3">
    <name type="scientific">Bradyrhizobium rifense</name>
    <dbReference type="NCBI Taxonomy" id="515499"/>
    <lineage>
        <taxon>Bacteria</taxon>
        <taxon>Pseudomonadati</taxon>
        <taxon>Pseudomonadota</taxon>
        <taxon>Alphaproteobacteria</taxon>
        <taxon>Hyphomicrobiales</taxon>
        <taxon>Nitrobacteraceae</taxon>
        <taxon>Bradyrhizobium</taxon>
    </lineage>
</organism>
<feature type="domain" description="Glycosyl transferase family 25" evidence="1">
    <location>
        <begin position="43"/>
        <end position="224"/>
    </location>
</feature>
<evidence type="ECO:0000313" key="3">
    <source>
        <dbReference type="Proteomes" id="UP000324758"/>
    </source>
</evidence>
<dbReference type="OrthoDB" id="5354021at2"/>
<dbReference type="InterPro" id="IPR002654">
    <property type="entry name" value="Glyco_trans_25"/>
</dbReference>
<reference evidence="2 3" key="1">
    <citation type="submission" date="2019-08" db="EMBL/GenBank/DDBJ databases">
        <title>Bradyrhizobium hipponensis sp. nov., a rhizobium isolated from a Lupinus angustifolius root nodule in Tunisia.</title>
        <authorList>
            <person name="Off K."/>
            <person name="Rejili M."/>
            <person name="Mars M."/>
            <person name="Brachmann A."/>
            <person name="Marin M."/>
        </authorList>
    </citation>
    <scope>NUCLEOTIDE SEQUENCE [LARGE SCALE GENOMIC DNA]</scope>
    <source>
        <strain evidence="2 3">CTAW71</strain>
    </source>
</reference>
<dbReference type="CDD" id="cd06532">
    <property type="entry name" value="Glyco_transf_25"/>
    <property type="match status" value="1"/>
</dbReference>
<keyword evidence="2" id="KW-0808">Transferase</keyword>
<evidence type="ECO:0000313" key="2">
    <source>
        <dbReference type="EMBL" id="TYL95219.1"/>
    </source>
</evidence>
<protein>
    <submittedName>
        <fullName evidence="2">Glycosyltransferase family 25 protein</fullName>
    </submittedName>
</protein>
<dbReference type="AlphaFoldDB" id="A0A5D3KRR0"/>
<name>A0A5D3KRR0_9BRAD</name>
<accession>A0A5D3KRR0</accession>
<keyword evidence="3" id="KW-1185">Reference proteome</keyword>
<proteinExistence type="predicted"/>
<dbReference type="Pfam" id="PF01755">
    <property type="entry name" value="Glyco_transf_25"/>
    <property type="match status" value="1"/>
</dbReference>
<dbReference type="GO" id="GO:0016740">
    <property type="term" value="F:transferase activity"/>
    <property type="evidence" value="ECO:0007669"/>
    <property type="project" value="UniProtKB-KW"/>
</dbReference>
<dbReference type="EMBL" id="VSSS01000025">
    <property type="protein sequence ID" value="TYL95219.1"/>
    <property type="molecule type" value="Genomic_DNA"/>
</dbReference>